<protein>
    <recommendedName>
        <fullName evidence="3">DUF5067 domain-containing protein</fullName>
    </recommendedName>
</protein>
<proteinExistence type="predicted"/>
<sequence length="103" mass="11715">MNFNYMNSTIDTGESTYAVFLVSNRTEETLNDSFEFTVNWDYDGKTIYENAPVLYNPEESGVLTPDSASIIFLVLPEDKVELVNSMIDNSKMNLSVSNFTYLE</sequence>
<dbReference type="RefSeq" id="WP_354364857.1">
    <property type="nucleotide sequence ID" value="NZ_JBEPLO010000009.1"/>
</dbReference>
<gene>
    <name evidence="1" type="ORF">ABID29_001024</name>
</gene>
<reference evidence="1 2" key="1">
    <citation type="submission" date="2024-06" db="EMBL/GenBank/DDBJ databases">
        <title>Genomic Encyclopedia of Type Strains, Phase IV (KMG-IV): sequencing the most valuable type-strain genomes for metagenomic binning, comparative biology and taxonomic classification.</title>
        <authorList>
            <person name="Goeker M."/>
        </authorList>
    </citation>
    <scope>NUCLEOTIDE SEQUENCE [LARGE SCALE GENOMIC DNA]</scope>
    <source>
        <strain evidence="1 2">DSM 28303</strain>
    </source>
</reference>
<evidence type="ECO:0000313" key="1">
    <source>
        <dbReference type="EMBL" id="MET3557912.1"/>
    </source>
</evidence>
<comment type="caution">
    <text evidence="1">The sequence shown here is derived from an EMBL/GenBank/DDBJ whole genome shotgun (WGS) entry which is preliminary data.</text>
</comment>
<evidence type="ECO:0008006" key="3">
    <source>
        <dbReference type="Google" id="ProtNLM"/>
    </source>
</evidence>
<dbReference type="EMBL" id="JBEPLO010000009">
    <property type="protein sequence ID" value="MET3557912.1"/>
    <property type="molecule type" value="Genomic_DNA"/>
</dbReference>
<evidence type="ECO:0000313" key="2">
    <source>
        <dbReference type="Proteomes" id="UP001549122"/>
    </source>
</evidence>
<dbReference type="Proteomes" id="UP001549122">
    <property type="component" value="Unassembled WGS sequence"/>
</dbReference>
<keyword evidence="2" id="KW-1185">Reference proteome</keyword>
<organism evidence="1 2">
    <name type="scientific">Streptococcus rupicaprae</name>
    <dbReference type="NCBI Taxonomy" id="759619"/>
    <lineage>
        <taxon>Bacteria</taxon>
        <taxon>Bacillati</taxon>
        <taxon>Bacillota</taxon>
        <taxon>Bacilli</taxon>
        <taxon>Lactobacillales</taxon>
        <taxon>Streptococcaceae</taxon>
        <taxon>Streptococcus</taxon>
    </lineage>
</organism>
<name>A0ABV2FH83_9STRE</name>
<accession>A0ABV2FH83</accession>